<dbReference type="RefSeq" id="WP_079716937.1">
    <property type="nucleotide sequence ID" value="NZ_FUYS01000004.1"/>
</dbReference>
<sequence>MSKKQKLIVCLAQLGYWASYLMAMLFYNSEFYPHRRTRDVVAVVLVIILSFYVLVALFYRLSRVRASQLLKVVQWGAIAVLAVVLLVGVGYKFAHQWATAWLDIQFVRDGVEAGFRRFVLAMLPTYHHWLLHAVLIVVIIRLLQSGRRHKLTQEEKHQAEIARMKAQQESELNEYRFLSGHLSSHTLFNVLNGLYADALNYSASMAEAIRCLSKVLQYSAMCARKQVKRVLMRTELEELAAYIQLQQYRFPGVEAVALRIEGSPGGHVISPMATISLLENAFKHGKQGETVRVNVRYHPDSVSLTCINRLRERGSPAPSWGTGLEHLRRRLELAFPNAHRLETRVADGCFFSNITIMQ</sequence>
<protein>
    <submittedName>
        <fullName evidence="3">Histidine kinase</fullName>
    </submittedName>
</protein>
<dbReference type="OrthoDB" id="9792992at2"/>
<keyword evidence="3" id="KW-0808">Transferase</keyword>
<dbReference type="InterPro" id="IPR010559">
    <property type="entry name" value="Sig_transdc_His_kin_internal"/>
</dbReference>
<dbReference type="PANTHER" id="PTHR34220">
    <property type="entry name" value="SENSOR HISTIDINE KINASE YPDA"/>
    <property type="match status" value="1"/>
</dbReference>
<feature type="transmembrane region" description="Helical" evidence="1">
    <location>
        <begin position="72"/>
        <end position="91"/>
    </location>
</feature>
<dbReference type="Pfam" id="PF06580">
    <property type="entry name" value="His_kinase"/>
    <property type="match status" value="1"/>
</dbReference>
<dbReference type="GO" id="GO:0000155">
    <property type="term" value="F:phosphorelay sensor kinase activity"/>
    <property type="evidence" value="ECO:0007669"/>
    <property type="project" value="InterPro"/>
</dbReference>
<proteinExistence type="predicted"/>
<dbReference type="Proteomes" id="UP000190541">
    <property type="component" value="Unassembled WGS sequence"/>
</dbReference>
<dbReference type="EMBL" id="FUYS01000004">
    <property type="protein sequence ID" value="SKB59481.1"/>
    <property type="molecule type" value="Genomic_DNA"/>
</dbReference>
<reference evidence="3 4" key="1">
    <citation type="submission" date="2017-02" db="EMBL/GenBank/DDBJ databases">
        <authorList>
            <person name="Peterson S.W."/>
        </authorList>
    </citation>
    <scope>NUCLEOTIDE SEQUENCE [LARGE SCALE GENOMIC DNA]</scope>
    <source>
        <strain evidence="3 4">DSM 22899</strain>
    </source>
</reference>
<gene>
    <name evidence="3" type="ORF">SAMN05660226_02266</name>
</gene>
<dbReference type="STRING" id="623280.SAMN05660226_02266"/>
<evidence type="ECO:0000256" key="1">
    <source>
        <dbReference type="SAM" id="Phobius"/>
    </source>
</evidence>
<keyword evidence="3" id="KW-0418">Kinase</keyword>
<feature type="transmembrane region" description="Helical" evidence="1">
    <location>
        <begin position="40"/>
        <end position="60"/>
    </location>
</feature>
<keyword evidence="1" id="KW-0812">Transmembrane</keyword>
<evidence type="ECO:0000313" key="4">
    <source>
        <dbReference type="Proteomes" id="UP000190541"/>
    </source>
</evidence>
<keyword evidence="4" id="KW-1185">Reference proteome</keyword>
<evidence type="ECO:0000313" key="3">
    <source>
        <dbReference type="EMBL" id="SKB59481.1"/>
    </source>
</evidence>
<feature type="transmembrane region" description="Helical" evidence="1">
    <location>
        <begin position="126"/>
        <end position="143"/>
    </location>
</feature>
<dbReference type="GO" id="GO:0016020">
    <property type="term" value="C:membrane"/>
    <property type="evidence" value="ECO:0007669"/>
    <property type="project" value="InterPro"/>
</dbReference>
<name>A0A1T5CJH2_9SPHI</name>
<dbReference type="InterPro" id="IPR036890">
    <property type="entry name" value="HATPase_C_sf"/>
</dbReference>
<keyword evidence="1" id="KW-0472">Membrane</keyword>
<dbReference type="Gene3D" id="3.30.565.10">
    <property type="entry name" value="Histidine kinase-like ATPase, C-terminal domain"/>
    <property type="match status" value="1"/>
</dbReference>
<feature type="domain" description="Signal transduction histidine kinase internal region" evidence="2">
    <location>
        <begin position="174"/>
        <end position="251"/>
    </location>
</feature>
<dbReference type="PANTHER" id="PTHR34220:SF7">
    <property type="entry name" value="SENSOR HISTIDINE KINASE YPDA"/>
    <property type="match status" value="1"/>
</dbReference>
<feature type="transmembrane region" description="Helical" evidence="1">
    <location>
        <begin position="7"/>
        <end position="28"/>
    </location>
</feature>
<evidence type="ECO:0000259" key="2">
    <source>
        <dbReference type="Pfam" id="PF06580"/>
    </source>
</evidence>
<organism evidence="3 4">
    <name type="scientific">Parapedobacter luteus</name>
    <dbReference type="NCBI Taxonomy" id="623280"/>
    <lineage>
        <taxon>Bacteria</taxon>
        <taxon>Pseudomonadati</taxon>
        <taxon>Bacteroidota</taxon>
        <taxon>Sphingobacteriia</taxon>
        <taxon>Sphingobacteriales</taxon>
        <taxon>Sphingobacteriaceae</taxon>
        <taxon>Parapedobacter</taxon>
    </lineage>
</organism>
<dbReference type="AlphaFoldDB" id="A0A1T5CJH2"/>
<keyword evidence="1" id="KW-1133">Transmembrane helix</keyword>
<dbReference type="InterPro" id="IPR050640">
    <property type="entry name" value="Bact_2-comp_sensor_kinase"/>
</dbReference>
<accession>A0A1T5CJH2</accession>